<dbReference type="GO" id="GO:0008199">
    <property type="term" value="F:ferric iron binding"/>
    <property type="evidence" value="ECO:0007669"/>
    <property type="project" value="InterPro"/>
</dbReference>
<dbReference type="EMBL" id="JAKCXM010000001">
    <property type="protein sequence ID" value="KAJ0410347.1"/>
    <property type="molecule type" value="Genomic_DNA"/>
</dbReference>
<keyword evidence="5" id="KW-0813">Transport</keyword>
<reference evidence="13" key="1">
    <citation type="submission" date="2021-12" db="EMBL/GenBank/DDBJ databases">
        <title>Prjna785345.</title>
        <authorList>
            <person name="Rujirawat T."/>
            <person name="Krajaejun T."/>
        </authorList>
    </citation>
    <scope>NUCLEOTIDE SEQUENCE</scope>
    <source>
        <strain evidence="13">Pi057C3</strain>
    </source>
</reference>
<dbReference type="GO" id="GO:0006826">
    <property type="term" value="P:iron ion transport"/>
    <property type="evidence" value="ECO:0007669"/>
    <property type="project" value="UniProtKB-KW"/>
</dbReference>
<dbReference type="GO" id="GO:0051537">
    <property type="term" value="F:2 iron, 2 sulfur cluster binding"/>
    <property type="evidence" value="ECO:0007669"/>
    <property type="project" value="TreeGrafter"/>
</dbReference>
<dbReference type="GO" id="GO:0016226">
    <property type="term" value="P:iron-sulfur cluster assembly"/>
    <property type="evidence" value="ECO:0007669"/>
    <property type="project" value="InterPro"/>
</dbReference>
<keyword evidence="8" id="KW-0560">Oxidoreductase</keyword>
<keyword evidence="9" id="KW-0408">Iron</keyword>
<dbReference type="Proteomes" id="UP001209570">
    <property type="component" value="Unassembled WGS sequence"/>
</dbReference>
<evidence type="ECO:0000256" key="10">
    <source>
        <dbReference type="ARBA" id="ARBA00023065"/>
    </source>
</evidence>
<dbReference type="EC" id="1.16.3.1" evidence="3"/>
<evidence type="ECO:0000256" key="2">
    <source>
        <dbReference type="ARBA" id="ARBA00008183"/>
    </source>
</evidence>
<dbReference type="SUPFAM" id="SSF55387">
    <property type="entry name" value="Frataxin/Nqo15-like"/>
    <property type="match status" value="1"/>
</dbReference>
<evidence type="ECO:0000256" key="5">
    <source>
        <dbReference type="ARBA" id="ARBA00022448"/>
    </source>
</evidence>
<dbReference type="NCBIfam" id="TIGR03422">
    <property type="entry name" value="mito_frataxin"/>
    <property type="match status" value="1"/>
</dbReference>
<evidence type="ECO:0000313" key="13">
    <source>
        <dbReference type="EMBL" id="KAJ0410347.1"/>
    </source>
</evidence>
<dbReference type="PROSITE" id="PS50810">
    <property type="entry name" value="FRATAXIN_2"/>
    <property type="match status" value="1"/>
</dbReference>
<keyword evidence="14" id="KW-1185">Reference proteome</keyword>
<gene>
    <name evidence="13" type="ORF">P43SY_002679</name>
</gene>
<evidence type="ECO:0000256" key="4">
    <source>
        <dbReference type="ARBA" id="ARBA00022434"/>
    </source>
</evidence>
<evidence type="ECO:0000256" key="6">
    <source>
        <dbReference type="ARBA" id="ARBA00022496"/>
    </source>
</evidence>
<dbReference type="Pfam" id="PF01491">
    <property type="entry name" value="Frataxin_Cyay"/>
    <property type="match status" value="1"/>
</dbReference>
<evidence type="ECO:0000256" key="8">
    <source>
        <dbReference type="ARBA" id="ARBA00023002"/>
    </source>
</evidence>
<dbReference type="PANTHER" id="PTHR16821">
    <property type="entry name" value="FRATAXIN"/>
    <property type="match status" value="1"/>
</dbReference>
<evidence type="ECO:0000313" key="14">
    <source>
        <dbReference type="Proteomes" id="UP001209570"/>
    </source>
</evidence>
<keyword evidence="6" id="KW-0410">Iron transport</keyword>
<protein>
    <recommendedName>
        <fullName evidence="3">ferroxidase</fullName>
        <ecNumber evidence="3">1.16.3.1</ecNumber>
    </recommendedName>
</protein>
<dbReference type="InterPro" id="IPR017789">
    <property type="entry name" value="Frataxin"/>
</dbReference>
<evidence type="ECO:0000256" key="11">
    <source>
        <dbReference type="ARBA" id="ARBA00023128"/>
    </source>
</evidence>
<proteinExistence type="inferred from homology"/>
<dbReference type="GO" id="GO:0004322">
    <property type="term" value="F:ferroxidase activity"/>
    <property type="evidence" value="ECO:0007669"/>
    <property type="project" value="UniProtKB-EC"/>
</dbReference>
<comment type="catalytic activity">
    <reaction evidence="12">
        <text>4 Fe(2+) + O2 + 4 H(+) = 4 Fe(3+) + 2 H2O</text>
        <dbReference type="Rhea" id="RHEA:11148"/>
        <dbReference type="ChEBI" id="CHEBI:15377"/>
        <dbReference type="ChEBI" id="CHEBI:15378"/>
        <dbReference type="ChEBI" id="CHEBI:15379"/>
        <dbReference type="ChEBI" id="CHEBI:29033"/>
        <dbReference type="ChEBI" id="CHEBI:29034"/>
        <dbReference type="EC" id="1.16.3.1"/>
    </reaction>
</comment>
<dbReference type="SMART" id="SM01219">
    <property type="entry name" value="Frataxin_Cyay"/>
    <property type="match status" value="1"/>
</dbReference>
<dbReference type="PROSITE" id="PS01344">
    <property type="entry name" value="FRATAXIN_1"/>
    <property type="match status" value="1"/>
</dbReference>
<keyword evidence="4" id="KW-0409">Iron storage</keyword>
<dbReference type="GO" id="GO:0006879">
    <property type="term" value="P:intracellular iron ion homeostasis"/>
    <property type="evidence" value="ECO:0007669"/>
    <property type="project" value="UniProtKB-KW"/>
</dbReference>
<keyword evidence="11" id="KW-0496">Mitochondrion</keyword>
<dbReference type="GO" id="GO:0005739">
    <property type="term" value="C:mitochondrion"/>
    <property type="evidence" value="ECO:0007669"/>
    <property type="project" value="UniProtKB-SubCell"/>
</dbReference>
<dbReference type="NCBIfam" id="TIGR03421">
    <property type="entry name" value="FeS_CyaY"/>
    <property type="match status" value="1"/>
</dbReference>
<comment type="similarity">
    <text evidence="2">Belongs to the frataxin family.</text>
</comment>
<accession>A0AAD5LUI6</accession>
<comment type="caution">
    <text evidence="13">The sequence shown here is derived from an EMBL/GenBank/DDBJ whole genome shotgun (WGS) entry which is preliminary data.</text>
</comment>
<sequence length="184" mass="20430">MNMLKTLATRSRLARSALVRRIPRDSGRHLPVPVSASASAPALQCAAHRAMTRVHAMPTTSVRSFASTSDSAQALDDENRFLELAEETLEQVVEWIDGIEEMLDDSDVTLSQGVLKIDLGPNGTWVLNRQIPNRQIWWSSPISGPRRYEFDAEAGAWLSTREKAELFESLQQEICDATGISIHS</sequence>
<evidence type="ECO:0000256" key="3">
    <source>
        <dbReference type="ARBA" id="ARBA00013107"/>
    </source>
</evidence>
<name>A0AAD5LUI6_PYTIN</name>
<dbReference type="AlphaFoldDB" id="A0AAD5LUI6"/>
<organism evidence="13 14">
    <name type="scientific">Pythium insidiosum</name>
    <name type="common">Pythiosis disease agent</name>
    <dbReference type="NCBI Taxonomy" id="114742"/>
    <lineage>
        <taxon>Eukaryota</taxon>
        <taxon>Sar</taxon>
        <taxon>Stramenopiles</taxon>
        <taxon>Oomycota</taxon>
        <taxon>Peronosporomycetes</taxon>
        <taxon>Pythiales</taxon>
        <taxon>Pythiaceae</taxon>
        <taxon>Pythium</taxon>
    </lineage>
</organism>
<dbReference type="PANTHER" id="PTHR16821:SF2">
    <property type="entry name" value="FRATAXIN, MITOCHONDRIAL"/>
    <property type="match status" value="1"/>
</dbReference>
<dbReference type="InterPro" id="IPR036524">
    <property type="entry name" value="Frataxin/CyaY_sf"/>
</dbReference>
<dbReference type="Gene3D" id="3.30.920.10">
    <property type="entry name" value="Frataxin/CyaY"/>
    <property type="match status" value="1"/>
</dbReference>
<dbReference type="InterPro" id="IPR002908">
    <property type="entry name" value="Frataxin/CyaY"/>
</dbReference>
<evidence type="ECO:0000256" key="9">
    <source>
        <dbReference type="ARBA" id="ARBA00023004"/>
    </source>
</evidence>
<evidence type="ECO:0000256" key="12">
    <source>
        <dbReference type="ARBA" id="ARBA00047990"/>
    </source>
</evidence>
<dbReference type="GO" id="GO:0034986">
    <property type="term" value="F:iron chaperone activity"/>
    <property type="evidence" value="ECO:0007669"/>
    <property type="project" value="TreeGrafter"/>
</dbReference>
<dbReference type="GO" id="GO:0008198">
    <property type="term" value="F:ferrous iron binding"/>
    <property type="evidence" value="ECO:0007669"/>
    <property type="project" value="TreeGrafter"/>
</dbReference>
<keyword evidence="7" id="KW-0809">Transit peptide</keyword>
<keyword evidence="10" id="KW-0406">Ion transport</keyword>
<comment type="subcellular location">
    <subcellularLocation>
        <location evidence="1">Mitochondrion</location>
    </subcellularLocation>
</comment>
<dbReference type="InterPro" id="IPR020895">
    <property type="entry name" value="Frataxin_CS"/>
</dbReference>
<evidence type="ECO:0000256" key="7">
    <source>
        <dbReference type="ARBA" id="ARBA00022946"/>
    </source>
</evidence>
<evidence type="ECO:0000256" key="1">
    <source>
        <dbReference type="ARBA" id="ARBA00004173"/>
    </source>
</evidence>